<gene>
    <name evidence="1" type="ORF">RM530_02420</name>
</gene>
<organism evidence="1 2">
    <name type="scientific">Banduia mediterranea</name>
    <dbReference type="NCBI Taxonomy" id="3075609"/>
    <lineage>
        <taxon>Bacteria</taxon>
        <taxon>Pseudomonadati</taxon>
        <taxon>Pseudomonadota</taxon>
        <taxon>Gammaproteobacteria</taxon>
        <taxon>Nevskiales</taxon>
        <taxon>Algiphilaceae</taxon>
        <taxon>Banduia</taxon>
    </lineage>
</organism>
<sequence length="394" mass="44094">MNKNEGIVLVSTADWDNPYWTNKQHVAVQLAARGHRILYVESQGLRAPTATGKDLRRIATRLKRGLLPPRQVRPNLWVWSPLVIPLHGRPSIRRINRYLLQAGVAFWCWNKRIAPEILWTYSPLTTQLYDADRYSLLVYHAVDDVKVQPGVPTEAVARGEDELSRQADLIFATAPHLYETHKQLNPETHYFSNVADFEHFNKALSDDTQVPQDIVAIPSPRLGFVGAISSYKLDFPMLRELADAHPQWSFVFVGEIGEGDPLTDSSLLRNAKNIHFLGGRPYASLPAYLKAMDVALLPNVLNDYTRSMFPMKFFEYLAAGRPVVATTLPALRAYHGVATFADGAEAFAAAIERVLSGDCAPLSDRLAAAKEQTYEIRTDKMMALVSAALTKKRA</sequence>
<dbReference type="PANTHER" id="PTHR12526">
    <property type="entry name" value="GLYCOSYLTRANSFERASE"/>
    <property type="match status" value="1"/>
</dbReference>
<dbReference type="RefSeq" id="WP_311363610.1">
    <property type="nucleotide sequence ID" value="NZ_JAVRIC010000002.1"/>
</dbReference>
<reference evidence="1 2" key="1">
    <citation type="submission" date="2023-09" db="EMBL/GenBank/DDBJ databases">
        <authorList>
            <person name="Rey-Velasco X."/>
        </authorList>
    </citation>
    <scope>NUCLEOTIDE SEQUENCE [LARGE SCALE GENOMIC DNA]</scope>
    <source>
        <strain evidence="1 2">W345</strain>
    </source>
</reference>
<dbReference type="GO" id="GO:0016757">
    <property type="term" value="F:glycosyltransferase activity"/>
    <property type="evidence" value="ECO:0007669"/>
    <property type="project" value="UniProtKB-KW"/>
</dbReference>
<proteinExistence type="predicted"/>
<name>A0ABU2WEC0_9GAMM</name>
<dbReference type="SUPFAM" id="SSF53756">
    <property type="entry name" value="UDP-Glycosyltransferase/glycogen phosphorylase"/>
    <property type="match status" value="1"/>
</dbReference>
<dbReference type="Proteomes" id="UP001254608">
    <property type="component" value="Unassembled WGS sequence"/>
</dbReference>
<dbReference type="EC" id="2.4.-.-" evidence="1"/>
<keyword evidence="1" id="KW-0328">Glycosyltransferase</keyword>
<keyword evidence="1" id="KW-0808">Transferase</keyword>
<dbReference type="Pfam" id="PF13692">
    <property type="entry name" value="Glyco_trans_1_4"/>
    <property type="match status" value="1"/>
</dbReference>
<accession>A0ABU2WEC0</accession>
<dbReference type="Gene3D" id="3.40.50.2000">
    <property type="entry name" value="Glycogen Phosphorylase B"/>
    <property type="match status" value="1"/>
</dbReference>
<dbReference type="EMBL" id="JAVRIC010000002">
    <property type="protein sequence ID" value="MDT0496221.1"/>
    <property type="molecule type" value="Genomic_DNA"/>
</dbReference>
<evidence type="ECO:0000313" key="1">
    <source>
        <dbReference type="EMBL" id="MDT0496221.1"/>
    </source>
</evidence>
<comment type="caution">
    <text evidence="1">The sequence shown here is derived from an EMBL/GenBank/DDBJ whole genome shotgun (WGS) entry which is preliminary data.</text>
</comment>
<dbReference type="Gene3D" id="3.40.50.11010">
    <property type="match status" value="1"/>
</dbReference>
<dbReference type="PANTHER" id="PTHR12526:SF630">
    <property type="entry name" value="GLYCOSYLTRANSFERASE"/>
    <property type="match status" value="1"/>
</dbReference>
<keyword evidence="2" id="KW-1185">Reference proteome</keyword>
<protein>
    <submittedName>
        <fullName evidence="1">Glycosyltransferase</fullName>
        <ecNumber evidence="1">2.4.-.-</ecNumber>
    </submittedName>
</protein>
<evidence type="ECO:0000313" key="2">
    <source>
        <dbReference type="Proteomes" id="UP001254608"/>
    </source>
</evidence>